<dbReference type="EMBL" id="WVUK01000043">
    <property type="protein sequence ID" value="KAF7496006.1"/>
    <property type="molecule type" value="Genomic_DNA"/>
</dbReference>
<dbReference type="Proteomes" id="UP000070412">
    <property type="component" value="Unassembled WGS sequence"/>
</dbReference>
<reference evidence="1" key="2">
    <citation type="submission" date="2020-01" db="EMBL/GenBank/DDBJ databases">
        <authorList>
            <person name="Korhonen P.K.K."/>
            <person name="Guangxu M.G."/>
            <person name="Wang T.W."/>
            <person name="Stroehlein A.J.S."/>
            <person name="Young N.D."/>
            <person name="Ang C.-S.A."/>
            <person name="Fernando D.W.F."/>
            <person name="Lu H.L."/>
            <person name="Taylor S.T."/>
            <person name="Ehtesham M.E.M."/>
            <person name="Najaraj S.H.N."/>
            <person name="Harsha G.H.G."/>
            <person name="Madugundu A.M."/>
            <person name="Renuse S.R."/>
            <person name="Holt D.H."/>
            <person name="Pandey A.P."/>
            <person name="Papenfuss A.P."/>
            <person name="Gasser R.B.G."/>
            <person name="Fischer K.F."/>
        </authorList>
    </citation>
    <scope>NUCLEOTIDE SEQUENCE</scope>
    <source>
        <strain evidence="1">SSS_KF_BRIS2020</strain>
    </source>
</reference>
<proteinExistence type="predicted"/>
<protein>
    <submittedName>
        <fullName evidence="1 2">Uncharacterized protein</fullName>
    </submittedName>
</protein>
<evidence type="ECO:0000313" key="2">
    <source>
        <dbReference type="EnsemblMetazoa" id="KAF7496006.1"/>
    </source>
</evidence>
<dbReference type="EnsemblMetazoa" id="SSS_3070s_mrna">
    <property type="protein sequence ID" value="KAF7496006.1"/>
    <property type="gene ID" value="SSS_3070"/>
</dbReference>
<dbReference type="AlphaFoldDB" id="A0A834VGH0"/>
<accession>A0A834VGH0</accession>
<sequence length="162" mass="19288">MENEKWKMEIEDNVKSMASENREFIEIYAKYIDEEMDCCGSGLIHSLHREYMHDNVESIDEEAMKSYAIAMESNGERLSIRRLDWIPSPRKIILTLWTKSLHQNDYITEKSHRKKVSDLVYGEKSPRKSLRFSLRRKVTEKSHRFSLRRKVSKLVYGKKSPM</sequence>
<evidence type="ECO:0000313" key="3">
    <source>
        <dbReference type="Proteomes" id="UP000070412"/>
    </source>
</evidence>
<gene>
    <name evidence="1" type="ORF">SSS_3070</name>
</gene>
<organism evidence="1">
    <name type="scientific">Sarcoptes scabiei</name>
    <name type="common">Itch mite</name>
    <name type="synonym">Acarus scabiei</name>
    <dbReference type="NCBI Taxonomy" id="52283"/>
    <lineage>
        <taxon>Eukaryota</taxon>
        <taxon>Metazoa</taxon>
        <taxon>Ecdysozoa</taxon>
        <taxon>Arthropoda</taxon>
        <taxon>Chelicerata</taxon>
        <taxon>Arachnida</taxon>
        <taxon>Acari</taxon>
        <taxon>Acariformes</taxon>
        <taxon>Sarcoptiformes</taxon>
        <taxon>Astigmata</taxon>
        <taxon>Psoroptidia</taxon>
        <taxon>Sarcoptoidea</taxon>
        <taxon>Sarcoptidae</taxon>
        <taxon>Sarcoptinae</taxon>
        <taxon>Sarcoptes</taxon>
    </lineage>
</organism>
<evidence type="ECO:0000313" key="1">
    <source>
        <dbReference type="EMBL" id="KAF7496006.1"/>
    </source>
</evidence>
<keyword evidence="3" id="KW-1185">Reference proteome</keyword>
<reference evidence="3" key="1">
    <citation type="journal article" date="2020" name="PLoS Negl. Trop. Dis.">
        <title>High-quality nuclear genome for Sarcoptes scabiei-A critical resource for a neglected parasite.</title>
        <authorList>
            <person name="Korhonen P.K."/>
            <person name="Gasser R.B."/>
            <person name="Ma G."/>
            <person name="Wang T."/>
            <person name="Stroehlein A.J."/>
            <person name="Young N.D."/>
            <person name="Ang C.S."/>
            <person name="Fernando D.D."/>
            <person name="Lu H.C."/>
            <person name="Taylor S."/>
            <person name="Reynolds S.L."/>
            <person name="Mofiz E."/>
            <person name="Najaraj S.H."/>
            <person name="Gowda H."/>
            <person name="Madugundu A."/>
            <person name="Renuse S."/>
            <person name="Holt D."/>
            <person name="Pandey A."/>
            <person name="Papenfuss A.T."/>
            <person name="Fischer K."/>
        </authorList>
    </citation>
    <scope>NUCLEOTIDE SEQUENCE [LARGE SCALE GENOMIC DNA]</scope>
</reference>
<name>A0A834VGH0_SARSC</name>
<reference evidence="2" key="3">
    <citation type="submission" date="2022-06" db="UniProtKB">
        <authorList>
            <consortium name="EnsemblMetazoa"/>
        </authorList>
    </citation>
    <scope>IDENTIFICATION</scope>
</reference>